<dbReference type="InterPro" id="IPR037817">
    <property type="entry name" value="TAF7"/>
</dbReference>
<protein>
    <recommendedName>
        <fullName evidence="7">TAFII55 protein conserved region domain-containing protein</fullName>
    </recommendedName>
</protein>
<feature type="compositionally biased region" description="Low complexity" evidence="6">
    <location>
        <begin position="552"/>
        <end position="564"/>
    </location>
</feature>
<dbReference type="PANTHER" id="PTHR12228:SF0">
    <property type="entry name" value="TATA-BOX BINDING PROTEIN ASSOCIATED FACTOR 7"/>
    <property type="match status" value="1"/>
</dbReference>
<gene>
    <name evidence="8" type="ORF">GJ744_005453</name>
</gene>
<dbReference type="Pfam" id="PF04658">
    <property type="entry name" value="TAFII55_N"/>
    <property type="match status" value="1"/>
</dbReference>
<comment type="subcellular location">
    <subcellularLocation>
        <location evidence="1">Nucleus</location>
    </subcellularLocation>
</comment>
<feature type="compositionally biased region" description="Acidic residues" evidence="6">
    <location>
        <begin position="565"/>
        <end position="588"/>
    </location>
</feature>
<dbReference type="AlphaFoldDB" id="A0A8H7DZK3"/>
<evidence type="ECO:0000259" key="7">
    <source>
        <dbReference type="SMART" id="SM01370"/>
    </source>
</evidence>
<evidence type="ECO:0000256" key="5">
    <source>
        <dbReference type="ARBA" id="ARBA00023242"/>
    </source>
</evidence>
<evidence type="ECO:0000313" key="8">
    <source>
        <dbReference type="EMBL" id="KAF7502588.1"/>
    </source>
</evidence>
<dbReference type="GO" id="GO:0016251">
    <property type="term" value="F:RNA polymerase II general transcription initiation factor activity"/>
    <property type="evidence" value="ECO:0007669"/>
    <property type="project" value="TreeGrafter"/>
</dbReference>
<feature type="compositionally biased region" description="Polar residues" evidence="6">
    <location>
        <begin position="542"/>
        <end position="551"/>
    </location>
</feature>
<dbReference type="InterPro" id="IPR006751">
    <property type="entry name" value="TAFII55_prot_cons_reg"/>
</dbReference>
<comment type="similarity">
    <text evidence="2">Belongs to the TAF7 family.</text>
</comment>
<sequence>MSADSSQGAFRGLRSRTPRSTSSPSTLNGELSRERIPGVPNNSGDIPSTYSHPLSQDYSPRPQRNSNLRYVLLTDALGTPEHSSPSTPIPSPYISSDEESDDLDVDDTPTRTAIMSSGERPKLKLNFSKNRVPSQESITSPAPQTILRTPSLKLRVKPEFTSETTNPTTSTAAAPPPPPKKKKQRKPGTNDATPGSSAKKRKQPDEDGSDDELSRKPTQVRKITLTTKSLAAQSPITPTLKIKHKGRIPKRPLGLGYDSELDEREADPTILEAFILRMPPGPDADYLRDAVQHGTIGVARSQGGADVQMKFLDRLGRRGLVIIRGQRWAATLVDLPCIVEGMKSWDKKGWVKSADICQMLLVLGKVQNEDQARDYPLPQDVNQDTWQYAHGLTPPMKHVRSRRFKNTKRTSVNAIEAVERKVNQLLADDDNAVHTKFELLDHDPETRSLAESDTEGGEGYDEGGDEDAYGEEIDGDYYDEQNGAHADVMVETPTIVEPQPLQEEDNDDFILKELEAQEQAGAEDPLRPAITGLSAPGVDVSNAITSTSPSVADTAAETPAAAETSEADEEDSEDFDAEEDESMDEEDREAAAQKQKARDEIQELKEERKKQIDELKGQRNEILRAKLIRRIEQINGDMETARKAAGLEEDAEDSAEEE</sequence>
<organism evidence="8 9">
    <name type="scientific">Endocarpon pusillum</name>
    <dbReference type="NCBI Taxonomy" id="364733"/>
    <lineage>
        <taxon>Eukaryota</taxon>
        <taxon>Fungi</taxon>
        <taxon>Dikarya</taxon>
        <taxon>Ascomycota</taxon>
        <taxon>Pezizomycotina</taxon>
        <taxon>Eurotiomycetes</taxon>
        <taxon>Chaetothyriomycetidae</taxon>
        <taxon>Verrucariales</taxon>
        <taxon>Verrucariaceae</taxon>
        <taxon>Endocarpon</taxon>
    </lineage>
</organism>
<evidence type="ECO:0000256" key="3">
    <source>
        <dbReference type="ARBA" id="ARBA00023015"/>
    </source>
</evidence>
<keyword evidence="4" id="KW-0804">Transcription</keyword>
<feature type="compositionally biased region" description="Acidic residues" evidence="6">
    <location>
        <begin position="452"/>
        <end position="478"/>
    </location>
</feature>
<dbReference type="Proteomes" id="UP000606974">
    <property type="component" value="Unassembled WGS sequence"/>
</dbReference>
<feature type="compositionally biased region" description="Acidic residues" evidence="6">
    <location>
        <begin position="96"/>
        <end position="107"/>
    </location>
</feature>
<dbReference type="GO" id="GO:0051123">
    <property type="term" value="P:RNA polymerase II preinitiation complex assembly"/>
    <property type="evidence" value="ECO:0007669"/>
    <property type="project" value="TreeGrafter"/>
</dbReference>
<feature type="compositionally biased region" description="Low complexity" evidence="6">
    <location>
        <begin position="164"/>
        <end position="173"/>
    </location>
</feature>
<dbReference type="OrthoDB" id="153872at2759"/>
<dbReference type="PANTHER" id="PTHR12228">
    <property type="entry name" value="TRANSCRIPTION INITIATION FACTOR TFIID 55 KD SUBUNIT-RELATED"/>
    <property type="match status" value="1"/>
</dbReference>
<comment type="caution">
    <text evidence="8">The sequence shown here is derived from an EMBL/GenBank/DDBJ whole genome shotgun (WGS) entry which is preliminary data.</text>
</comment>
<keyword evidence="5" id="KW-0539">Nucleus</keyword>
<name>A0A8H7DZK3_9EURO</name>
<accession>A0A8H7DZK3</accession>
<dbReference type="EMBL" id="JAACFV010000236">
    <property type="protein sequence ID" value="KAF7502588.1"/>
    <property type="molecule type" value="Genomic_DNA"/>
</dbReference>
<evidence type="ECO:0000256" key="2">
    <source>
        <dbReference type="ARBA" id="ARBA00009368"/>
    </source>
</evidence>
<keyword evidence="3" id="KW-0805">Transcription regulation</keyword>
<feature type="compositionally biased region" description="Polar residues" evidence="6">
    <location>
        <begin position="40"/>
        <end position="68"/>
    </location>
</feature>
<feature type="domain" description="TAFII55 protein conserved region" evidence="7">
    <location>
        <begin position="270"/>
        <end position="434"/>
    </location>
</feature>
<evidence type="ECO:0000256" key="4">
    <source>
        <dbReference type="ARBA" id="ARBA00023163"/>
    </source>
</evidence>
<dbReference type="GO" id="GO:0005669">
    <property type="term" value="C:transcription factor TFIID complex"/>
    <property type="evidence" value="ECO:0007669"/>
    <property type="project" value="InterPro"/>
</dbReference>
<feature type="region of interest" description="Disordered" evidence="6">
    <location>
        <begin position="440"/>
        <end position="478"/>
    </location>
</feature>
<evidence type="ECO:0000256" key="6">
    <source>
        <dbReference type="SAM" id="MobiDB-lite"/>
    </source>
</evidence>
<dbReference type="SMART" id="SM01370">
    <property type="entry name" value="TAFII55_N"/>
    <property type="match status" value="1"/>
</dbReference>
<reference evidence="8" key="1">
    <citation type="submission" date="2020-02" db="EMBL/GenBank/DDBJ databases">
        <authorList>
            <person name="Palmer J.M."/>
        </authorList>
    </citation>
    <scope>NUCLEOTIDE SEQUENCE</scope>
    <source>
        <strain evidence="8">EPUS1.4</strain>
        <tissue evidence="8">Thallus</tissue>
    </source>
</reference>
<feature type="compositionally biased region" description="Polar residues" evidence="6">
    <location>
        <begin position="127"/>
        <end position="148"/>
    </location>
</feature>
<keyword evidence="9" id="KW-1185">Reference proteome</keyword>
<dbReference type="CDD" id="cd08047">
    <property type="entry name" value="TAF7"/>
    <property type="match status" value="1"/>
</dbReference>
<evidence type="ECO:0000313" key="9">
    <source>
        <dbReference type="Proteomes" id="UP000606974"/>
    </source>
</evidence>
<proteinExistence type="inferred from homology"/>
<feature type="region of interest" description="Disordered" evidence="6">
    <location>
        <begin position="1"/>
        <end position="230"/>
    </location>
</feature>
<evidence type="ECO:0000256" key="1">
    <source>
        <dbReference type="ARBA" id="ARBA00004123"/>
    </source>
</evidence>
<feature type="region of interest" description="Disordered" evidence="6">
    <location>
        <begin position="514"/>
        <end position="607"/>
    </location>
</feature>
<feature type="compositionally biased region" description="Basic and acidic residues" evidence="6">
    <location>
        <begin position="596"/>
        <end position="607"/>
    </location>
</feature>
<feature type="compositionally biased region" description="Basic and acidic residues" evidence="6">
    <location>
        <begin position="440"/>
        <end position="450"/>
    </location>
</feature>